<dbReference type="InterPro" id="IPR050426">
    <property type="entry name" value="Glycosyltransferase_28"/>
</dbReference>
<dbReference type="STRING" id="709881.SAMN04489832_6064"/>
<dbReference type="GO" id="GO:0008194">
    <property type="term" value="F:UDP-glycosyltransferase activity"/>
    <property type="evidence" value="ECO:0007669"/>
    <property type="project" value="InterPro"/>
</dbReference>
<accession>A0A1N6ASI6</accession>
<dbReference type="Proteomes" id="UP000185124">
    <property type="component" value="Unassembled WGS sequence"/>
</dbReference>
<proteinExistence type="predicted"/>
<dbReference type="InterPro" id="IPR002213">
    <property type="entry name" value="UDP_glucos_trans"/>
</dbReference>
<dbReference type="AlphaFoldDB" id="A0A1N6ASI6"/>
<dbReference type="PANTHER" id="PTHR48050:SF13">
    <property type="entry name" value="STEROL 3-BETA-GLUCOSYLTRANSFERASE UGT80A2"/>
    <property type="match status" value="1"/>
</dbReference>
<dbReference type="FunFam" id="3.40.50.2000:FF:000072">
    <property type="entry name" value="Glycosyl transferase"/>
    <property type="match status" value="1"/>
</dbReference>
<dbReference type="CDD" id="cd03784">
    <property type="entry name" value="GT1_Gtf-like"/>
    <property type="match status" value="1"/>
</dbReference>
<dbReference type="GO" id="GO:0016758">
    <property type="term" value="F:hexosyltransferase activity"/>
    <property type="evidence" value="ECO:0007669"/>
    <property type="project" value="UniProtKB-ARBA"/>
</dbReference>
<dbReference type="Pfam" id="PF06722">
    <property type="entry name" value="EryCIII-like_C"/>
    <property type="match status" value="1"/>
</dbReference>
<dbReference type="InterPro" id="IPR010610">
    <property type="entry name" value="EryCIII-like_C"/>
</dbReference>
<protein>
    <submittedName>
        <fullName evidence="2">Glycosyltransferase, MGT family</fullName>
    </submittedName>
</protein>
<evidence type="ECO:0000259" key="1">
    <source>
        <dbReference type="Pfam" id="PF06722"/>
    </source>
</evidence>
<organism evidence="2 3">
    <name type="scientific">Micromonospora cremea</name>
    <dbReference type="NCBI Taxonomy" id="709881"/>
    <lineage>
        <taxon>Bacteria</taxon>
        <taxon>Bacillati</taxon>
        <taxon>Actinomycetota</taxon>
        <taxon>Actinomycetes</taxon>
        <taxon>Micromonosporales</taxon>
        <taxon>Micromonosporaceae</taxon>
        <taxon>Micromonospora</taxon>
    </lineage>
</organism>
<evidence type="ECO:0000313" key="3">
    <source>
        <dbReference type="Proteomes" id="UP000185124"/>
    </source>
</evidence>
<dbReference type="PANTHER" id="PTHR48050">
    <property type="entry name" value="STEROL 3-BETA-GLUCOSYLTRANSFERASE"/>
    <property type="match status" value="1"/>
</dbReference>
<reference evidence="3" key="1">
    <citation type="submission" date="2016-12" db="EMBL/GenBank/DDBJ databases">
        <authorList>
            <person name="Varghese N."/>
            <person name="Submissions S."/>
        </authorList>
    </citation>
    <scope>NUCLEOTIDE SEQUENCE [LARGE SCALE GENOMIC DNA]</scope>
    <source>
        <strain evidence="3">DSM 45599</strain>
    </source>
</reference>
<gene>
    <name evidence="2" type="ORF">SAMN04489832_6064</name>
</gene>
<sequence>MRVLFASLASVGHTYPLIPLAIAAREAGHEVHFAAGTEVHAPLAANGLRPFRPGDAFYEVYAEDLEPELARLRPDLVVHEWGLPGAAVAAQRAGIPGIWHGFGRMFPDGIGLELPAKNTEVAGRPHLDICPPSLQDKDFLATERRIELRPVPFSTPAALPAWASHRTSRALIYLTLGTAFGTAQLLRTAIAGLAALDAQVVVAAGRVPPEQLGEIPDNVAVYPWVSQAELLPHVDLVVHHGGSGTTLGALAVGVPQLLLPQGADQFANADAVSVAGAALRLLPDEVDADAIAEHSRRLLPRHARAEHRQAARAIAEEIARMPSPAAVAHRLPEYARAG</sequence>
<dbReference type="GO" id="GO:0017000">
    <property type="term" value="P:antibiotic biosynthetic process"/>
    <property type="evidence" value="ECO:0007669"/>
    <property type="project" value="UniProtKB-ARBA"/>
</dbReference>
<keyword evidence="3" id="KW-1185">Reference proteome</keyword>
<dbReference type="RefSeq" id="WP_074317553.1">
    <property type="nucleotide sequence ID" value="NZ_FSQT01000002.1"/>
</dbReference>
<dbReference type="OrthoDB" id="3863369at2"/>
<dbReference type="EMBL" id="FSQT01000002">
    <property type="protein sequence ID" value="SIN36952.1"/>
    <property type="molecule type" value="Genomic_DNA"/>
</dbReference>
<keyword evidence="2" id="KW-0808">Transferase</keyword>
<name>A0A1N6ASI6_9ACTN</name>
<dbReference type="Gene3D" id="3.40.50.2000">
    <property type="entry name" value="Glycogen Phosphorylase B"/>
    <property type="match status" value="2"/>
</dbReference>
<feature type="domain" description="Erythromycin biosynthesis protein CIII-like C-terminal" evidence="1">
    <location>
        <begin position="190"/>
        <end position="332"/>
    </location>
</feature>
<evidence type="ECO:0000313" key="2">
    <source>
        <dbReference type="EMBL" id="SIN36952.1"/>
    </source>
</evidence>
<dbReference type="SUPFAM" id="SSF53756">
    <property type="entry name" value="UDP-Glycosyltransferase/glycogen phosphorylase"/>
    <property type="match status" value="1"/>
</dbReference>